<sequence>MDQTTYAAYQQLPKQMHPIQLQPSEEKMMQLYYNTMNLWYGQNREFLMKDVLAQVLGGVKTINGEVPQQILHELSSLKEKTAQLTSRLDNGGSCIDRLSLQIQELSDKITTISSIDDSTNNKTSPLEFSHPGLDELVSHLKGLTDQIKSQLSLGIQKDQSDDKELAHLVADAVAKELKRDTSVKDKIRCFCGSNQVDPNRPNTRRQKSRPVLLIFCENCQALHHGRCVELSDKARGKSRA</sequence>
<dbReference type="GeneID" id="70227861"/>
<proteinExistence type="predicted"/>
<dbReference type="Proteomes" id="UP000720189">
    <property type="component" value="Unassembled WGS sequence"/>
</dbReference>
<organism evidence="1 2">
    <name type="scientific">Fusarium redolens</name>
    <dbReference type="NCBI Taxonomy" id="48865"/>
    <lineage>
        <taxon>Eukaryota</taxon>
        <taxon>Fungi</taxon>
        <taxon>Dikarya</taxon>
        <taxon>Ascomycota</taxon>
        <taxon>Pezizomycotina</taxon>
        <taxon>Sordariomycetes</taxon>
        <taxon>Hypocreomycetidae</taxon>
        <taxon>Hypocreales</taxon>
        <taxon>Nectriaceae</taxon>
        <taxon>Fusarium</taxon>
        <taxon>Fusarium redolens species complex</taxon>
    </lineage>
</organism>
<protein>
    <submittedName>
        <fullName evidence="1">Uncharacterized protein</fullName>
    </submittedName>
</protein>
<comment type="caution">
    <text evidence="1">The sequence shown here is derived from an EMBL/GenBank/DDBJ whole genome shotgun (WGS) entry which is preliminary data.</text>
</comment>
<keyword evidence="2" id="KW-1185">Reference proteome</keyword>
<dbReference type="OrthoDB" id="5034011at2759"/>
<gene>
    <name evidence="1" type="ORF">BKA55DRAFT_668644</name>
</gene>
<evidence type="ECO:0000313" key="2">
    <source>
        <dbReference type="Proteomes" id="UP000720189"/>
    </source>
</evidence>
<dbReference type="RefSeq" id="XP_046041354.1">
    <property type="nucleotide sequence ID" value="XM_046197907.1"/>
</dbReference>
<dbReference type="InterPro" id="IPR013083">
    <property type="entry name" value="Znf_RING/FYVE/PHD"/>
</dbReference>
<evidence type="ECO:0000313" key="1">
    <source>
        <dbReference type="EMBL" id="KAH7208451.1"/>
    </source>
</evidence>
<dbReference type="Gene3D" id="3.30.40.10">
    <property type="entry name" value="Zinc/RING finger domain, C3HC4 (zinc finger)"/>
    <property type="match status" value="1"/>
</dbReference>
<reference evidence="1" key="1">
    <citation type="journal article" date="2021" name="Nat. Commun.">
        <title>Genetic determinants of endophytism in the Arabidopsis root mycobiome.</title>
        <authorList>
            <person name="Mesny F."/>
            <person name="Miyauchi S."/>
            <person name="Thiergart T."/>
            <person name="Pickel B."/>
            <person name="Atanasova L."/>
            <person name="Karlsson M."/>
            <person name="Huettel B."/>
            <person name="Barry K.W."/>
            <person name="Haridas S."/>
            <person name="Chen C."/>
            <person name="Bauer D."/>
            <person name="Andreopoulos W."/>
            <person name="Pangilinan J."/>
            <person name="LaButti K."/>
            <person name="Riley R."/>
            <person name="Lipzen A."/>
            <person name="Clum A."/>
            <person name="Drula E."/>
            <person name="Henrissat B."/>
            <person name="Kohler A."/>
            <person name="Grigoriev I.V."/>
            <person name="Martin F.M."/>
            <person name="Hacquard S."/>
        </authorList>
    </citation>
    <scope>NUCLEOTIDE SEQUENCE</scope>
    <source>
        <strain evidence="1">MPI-CAGE-AT-0023</strain>
    </source>
</reference>
<dbReference type="EMBL" id="JAGMUX010000033">
    <property type="protein sequence ID" value="KAH7208451.1"/>
    <property type="molecule type" value="Genomic_DNA"/>
</dbReference>
<dbReference type="AlphaFoldDB" id="A0A9P9JQ78"/>
<accession>A0A9P9JQ78</accession>
<name>A0A9P9JQ78_FUSRE</name>